<protein>
    <submittedName>
        <fullName evidence="5">Ribonucleoprotein, chloroplast, putative</fullName>
    </submittedName>
</protein>
<dbReference type="OrthoDB" id="439808at2759"/>
<dbReference type="InParanoid" id="B9SNU9"/>
<dbReference type="GO" id="GO:1901259">
    <property type="term" value="P:chloroplast rRNA processing"/>
    <property type="evidence" value="ECO:0000318"/>
    <property type="project" value="GO_Central"/>
</dbReference>
<feature type="domain" description="RRM" evidence="4">
    <location>
        <begin position="83"/>
        <end position="160"/>
    </location>
</feature>
<dbReference type="InterPro" id="IPR012677">
    <property type="entry name" value="Nucleotide-bd_a/b_plait_sf"/>
</dbReference>
<gene>
    <name evidence="5" type="ORF">RCOM_1279020</name>
</gene>
<feature type="region of interest" description="Disordered" evidence="3">
    <location>
        <begin position="253"/>
        <end position="278"/>
    </location>
</feature>
<evidence type="ECO:0000256" key="1">
    <source>
        <dbReference type="ARBA" id="ARBA00022884"/>
    </source>
</evidence>
<feature type="compositionally biased region" description="Acidic residues" evidence="3">
    <location>
        <begin position="262"/>
        <end position="278"/>
    </location>
</feature>
<dbReference type="FunCoup" id="B9SNU9">
    <property type="interactions" value="1478"/>
</dbReference>
<dbReference type="Proteomes" id="UP000008311">
    <property type="component" value="Unassembled WGS sequence"/>
</dbReference>
<evidence type="ECO:0000256" key="2">
    <source>
        <dbReference type="PROSITE-ProRule" id="PRU00176"/>
    </source>
</evidence>
<reference evidence="6" key="1">
    <citation type="journal article" date="2010" name="Nat. Biotechnol.">
        <title>Draft genome sequence of the oilseed species Ricinus communis.</title>
        <authorList>
            <person name="Chan A.P."/>
            <person name="Crabtree J."/>
            <person name="Zhao Q."/>
            <person name="Lorenzi H."/>
            <person name="Orvis J."/>
            <person name="Puiu D."/>
            <person name="Melake-Berhan A."/>
            <person name="Jones K.M."/>
            <person name="Redman J."/>
            <person name="Chen G."/>
            <person name="Cahoon E.B."/>
            <person name="Gedil M."/>
            <person name="Stanke M."/>
            <person name="Haas B.J."/>
            <person name="Wortman J.R."/>
            <person name="Fraser-Liggett C.M."/>
            <person name="Ravel J."/>
            <person name="Rabinowicz P.D."/>
        </authorList>
    </citation>
    <scope>NUCLEOTIDE SEQUENCE [LARGE SCALE GENOMIC DNA]</scope>
    <source>
        <strain evidence="6">cv. Hale</strain>
    </source>
</reference>
<dbReference type="PROSITE" id="PS50102">
    <property type="entry name" value="RRM"/>
    <property type="match status" value="2"/>
</dbReference>
<dbReference type="PANTHER" id="PTHR48025">
    <property type="entry name" value="OS02G0815200 PROTEIN"/>
    <property type="match status" value="1"/>
</dbReference>
<evidence type="ECO:0000313" key="5">
    <source>
        <dbReference type="EMBL" id="EEF34739.1"/>
    </source>
</evidence>
<feature type="domain" description="RRM" evidence="4">
    <location>
        <begin position="179"/>
        <end position="257"/>
    </location>
</feature>
<evidence type="ECO:0000313" key="6">
    <source>
        <dbReference type="Proteomes" id="UP000008311"/>
    </source>
</evidence>
<name>B9SNU9_RICCO</name>
<keyword evidence="1 2" id="KW-0694">RNA-binding</keyword>
<keyword evidence="5" id="KW-0687">Ribonucleoprotein</keyword>
<dbReference type="KEGG" id="rcu:8289087"/>
<dbReference type="eggNOG" id="KOG0118">
    <property type="taxonomic scope" value="Eukaryota"/>
</dbReference>
<evidence type="ECO:0000259" key="4">
    <source>
        <dbReference type="PROSITE" id="PS50102"/>
    </source>
</evidence>
<dbReference type="GO" id="GO:0003729">
    <property type="term" value="F:mRNA binding"/>
    <property type="evidence" value="ECO:0000318"/>
    <property type="project" value="GO_Central"/>
</dbReference>
<dbReference type="Gene3D" id="3.30.70.330">
    <property type="match status" value="2"/>
</dbReference>
<proteinExistence type="predicted"/>
<dbReference type="EMBL" id="EQ974052">
    <property type="protein sequence ID" value="EEF34739.1"/>
    <property type="molecule type" value="Genomic_DNA"/>
</dbReference>
<keyword evidence="6" id="KW-1185">Reference proteome</keyword>
<dbReference type="SMART" id="SM00360">
    <property type="entry name" value="RRM"/>
    <property type="match status" value="2"/>
</dbReference>
<organism evidence="5 6">
    <name type="scientific">Ricinus communis</name>
    <name type="common">Castor bean</name>
    <dbReference type="NCBI Taxonomy" id="3988"/>
    <lineage>
        <taxon>Eukaryota</taxon>
        <taxon>Viridiplantae</taxon>
        <taxon>Streptophyta</taxon>
        <taxon>Embryophyta</taxon>
        <taxon>Tracheophyta</taxon>
        <taxon>Spermatophyta</taxon>
        <taxon>Magnoliopsida</taxon>
        <taxon>eudicotyledons</taxon>
        <taxon>Gunneridae</taxon>
        <taxon>Pentapetalae</taxon>
        <taxon>rosids</taxon>
        <taxon>fabids</taxon>
        <taxon>Malpighiales</taxon>
        <taxon>Euphorbiaceae</taxon>
        <taxon>Acalyphoideae</taxon>
        <taxon>Acalypheae</taxon>
        <taxon>Ricinus</taxon>
    </lineage>
</organism>
<dbReference type="InterPro" id="IPR000504">
    <property type="entry name" value="RRM_dom"/>
</dbReference>
<dbReference type="GO" id="GO:0009507">
    <property type="term" value="C:chloroplast"/>
    <property type="evidence" value="ECO:0007669"/>
    <property type="project" value="GOC"/>
</dbReference>
<dbReference type="SUPFAM" id="SSF54928">
    <property type="entry name" value="RNA-binding domain, RBD"/>
    <property type="match status" value="2"/>
</dbReference>
<dbReference type="AlphaFoldDB" id="B9SNU9"/>
<dbReference type="PANTHER" id="PTHR48025:SF6">
    <property type="entry name" value="RRM DOMAIN-CONTAINING PROTEIN"/>
    <property type="match status" value="1"/>
</dbReference>
<dbReference type="InterPro" id="IPR050502">
    <property type="entry name" value="Euk_RNA-bind_prot"/>
</dbReference>
<dbReference type="InterPro" id="IPR035979">
    <property type="entry name" value="RBD_domain_sf"/>
</dbReference>
<dbReference type="Pfam" id="PF00076">
    <property type="entry name" value="RRM_1"/>
    <property type="match status" value="2"/>
</dbReference>
<evidence type="ECO:0000256" key="3">
    <source>
        <dbReference type="SAM" id="MobiDB-lite"/>
    </source>
</evidence>
<accession>B9SNU9</accession>
<dbReference type="STRING" id="3988.B9SNU9"/>
<sequence>MAAMEAAVSLFLPHPSSSSKSLLSPTFINLFKHKCRSNSIPLLSHNFSLSNIHLTARKLSFERFSTAQEIMIPEETQETTQKRKLYVFNLPWSLSVVDIKNLFGQCGTVTDVEIIKQKNGRSRGFAFVTLASGEEAQAAIDKLDSHEVSGRIIRVEFAKRLKPPSPPSPTGTSARETRHKIYVSNLAWKVRSTHLREFFSTNFSPVSSRVVFDSPTGRSSGYGFVSFATREEAEAAISALDGKELMGRPLRLKFSDRKTDESESENQEEENVEDQSEQ</sequence>
<dbReference type="GO" id="GO:1990904">
    <property type="term" value="C:ribonucleoprotein complex"/>
    <property type="evidence" value="ECO:0007669"/>
    <property type="project" value="UniProtKB-KW"/>
</dbReference>